<dbReference type="InterPro" id="IPR025931">
    <property type="entry name" value="TaqI_C"/>
</dbReference>
<evidence type="ECO:0000259" key="5">
    <source>
        <dbReference type="Pfam" id="PF12950"/>
    </source>
</evidence>
<name>A0A7J5H8V8_BACUN</name>
<dbReference type="InterPro" id="IPR050953">
    <property type="entry name" value="N4_N6_ade-DNA_methylase"/>
</dbReference>
<keyword evidence="3" id="KW-0808">Transferase</keyword>
<evidence type="ECO:0000256" key="2">
    <source>
        <dbReference type="ARBA" id="ARBA00022603"/>
    </source>
</evidence>
<evidence type="ECO:0000256" key="1">
    <source>
        <dbReference type="ARBA" id="ARBA00011900"/>
    </source>
</evidence>
<feature type="domain" description="TaqI-like C-terminal specificity" evidence="5">
    <location>
        <begin position="91"/>
        <end position="233"/>
    </location>
</feature>
<dbReference type="AlphaFoldDB" id="A0A7J5H8V8"/>
<evidence type="ECO:0000313" key="7">
    <source>
        <dbReference type="Proteomes" id="UP000487221"/>
    </source>
</evidence>
<organism evidence="6 7">
    <name type="scientific">Bacteroides uniformis</name>
    <dbReference type="NCBI Taxonomy" id="820"/>
    <lineage>
        <taxon>Bacteria</taxon>
        <taxon>Pseudomonadati</taxon>
        <taxon>Bacteroidota</taxon>
        <taxon>Bacteroidia</taxon>
        <taxon>Bacteroidales</taxon>
        <taxon>Bacteroidaceae</taxon>
        <taxon>Bacteroides</taxon>
    </lineage>
</organism>
<dbReference type="Pfam" id="PF12950">
    <property type="entry name" value="TaqI_C"/>
    <property type="match status" value="1"/>
</dbReference>
<comment type="catalytic activity">
    <reaction evidence="4">
        <text>a 2'-deoxyadenosine in DNA + S-adenosyl-L-methionine = an N(6)-methyl-2'-deoxyadenosine in DNA + S-adenosyl-L-homocysteine + H(+)</text>
        <dbReference type="Rhea" id="RHEA:15197"/>
        <dbReference type="Rhea" id="RHEA-COMP:12418"/>
        <dbReference type="Rhea" id="RHEA-COMP:12419"/>
        <dbReference type="ChEBI" id="CHEBI:15378"/>
        <dbReference type="ChEBI" id="CHEBI:57856"/>
        <dbReference type="ChEBI" id="CHEBI:59789"/>
        <dbReference type="ChEBI" id="CHEBI:90615"/>
        <dbReference type="ChEBI" id="CHEBI:90616"/>
        <dbReference type="EC" id="2.1.1.72"/>
    </reaction>
</comment>
<sequence>MKQSVFVQQQGVECDFTGSTPWVILSPIEQSIKQKIEAVGTPLKDWDINIYRGVLTGYNDAFIIDTEKREAILANCQTEEERKRTAELIRPILRGRDIRRYEYEWADKYLIATFPSRHYDIELYPAVKRHLLSFGKERLEQTGKTYSINGEKIKARKKTHNKWFETQDSISYWEDFMRPKIIWKRIGSILRFSYDTTGNFGLDSTCFATGQHMAYLCCILNSLMGHYMFKDSPKTGTGDLLVSVQAIEPILIPMNKDMECLFENLLEEVLEHRSEETEKEINRLAFKLYDLSPAEINYITDFVTQSQQSQ</sequence>
<comment type="caution">
    <text evidence="6">The sequence shown here is derived from an EMBL/GenBank/DDBJ whole genome shotgun (WGS) entry which is preliminary data.</text>
</comment>
<dbReference type="EMBL" id="WCTY01000006">
    <property type="protein sequence ID" value="KAB4186441.1"/>
    <property type="molecule type" value="Genomic_DNA"/>
</dbReference>
<dbReference type="PANTHER" id="PTHR33841:SF1">
    <property type="entry name" value="DNA METHYLTRANSFERASE A"/>
    <property type="match status" value="1"/>
</dbReference>
<dbReference type="Proteomes" id="UP000487221">
    <property type="component" value="Unassembled WGS sequence"/>
</dbReference>
<dbReference type="RefSeq" id="WP_151874550.1">
    <property type="nucleotide sequence ID" value="NZ_WCTN01000005.1"/>
</dbReference>
<proteinExistence type="predicted"/>
<keyword evidence="6" id="KW-0255">Endonuclease</keyword>
<keyword evidence="2" id="KW-0489">Methyltransferase</keyword>
<evidence type="ECO:0000256" key="3">
    <source>
        <dbReference type="ARBA" id="ARBA00022679"/>
    </source>
</evidence>
<dbReference type="GO" id="GO:0032259">
    <property type="term" value="P:methylation"/>
    <property type="evidence" value="ECO:0007669"/>
    <property type="project" value="UniProtKB-KW"/>
</dbReference>
<protein>
    <recommendedName>
        <fullName evidence="1">site-specific DNA-methyltransferase (adenine-specific)</fullName>
        <ecNumber evidence="1">2.1.1.72</ecNumber>
    </recommendedName>
</protein>
<evidence type="ECO:0000313" key="6">
    <source>
        <dbReference type="EMBL" id="KAB4186441.1"/>
    </source>
</evidence>
<keyword evidence="6" id="KW-0540">Nuclease</keyword>
<dbReference type="PANTHER" id="PTHR33841">
    <property type="entry name" value="DNA METHYLTRANSFERASE YEEA-RELATED"/>
    <property type="match status" value="1"/>
</dbReference>
<dbReference type="GO" id="GO:0004519">
    <property type="term" value="F:endonuclease activity"/>
    <property type="evidence" value="ECO:0007669"/>
    <property type="project" value="UniProtKB-KW"/>
</dbReference>
<keyword evidence="6" id="KW-0378">Hydrolase</keyword>
<dbReference type="EC" id="2.1.1.72" evidence="1"/>
<dbReference type="GO" id="GO:0009007">
    <property type="term" value="F:site-specific DNA-methyltransferase (adenine-specific) activity"/>
    <property type="evidence" value="ECO:0007669"/>
    <property type="project" value="UniProtKB-EC"/>
</dbReference>
<gene>
    <name evidence="6" type="ORF">GAQ44_04705</name>
</gene>
<evidence type="ECO:0000256" key="4">
    <source>
        <dbReference type="ARBA" id="ARBA00047942"/>
    </source>
</evidence>
<reference evidence="6 7" key="1">
    <citation type="journal article" date="2019" name="Nat. Med.">
        <title>A library of human gut bacterial isolates paired with longitudinal multiomics data enables mechanistic microbiome research.</title>
        <authorList>
            <person name="Poyet M."/>
            <person name="Groussin M."/>
            <person name="Gibbons S.M."/>
            <person name="Avila-Pacheco J."/>
            <person name="Jiang X."/>
            <person name="Kearney S.M."/>
            <person name="Perrotta A.R."/>
            <person name="Berdy B."/>
            <person name="Zhao S."/>
            <person name="Lieberman T.D."/>
            <person name="Swanson P.K."/>
            <person name="Smith M."/>
            <person name="Roesemann S."/>
            <person name="Alexander J.E."/>
            <person name="Rich S.A."/>
            <person name="Livny J."/>
            <person name="Vlamakis H."/>
            <person name="Clish C."/>
            <person name="Bullock K."/>
            <person name="Deik A."/>
            <person name="Scott J."/>
            <person name="Pierce K.A."/>
            <person name="Xavier R.J."/>
            <person name="Alm E.J."/>
        </authorList>
    </citation>
    <scope>NUCLEOTIDE SEQUENCE [LARGE SCALE GENOMIC DNA]</scope>
    <source>
        <strain evidence="6 7">BIOML-A19</strain>
    </source>
</reference>
<accession>A0A7J5H8V8</accession>